<sequence length="31" mass="3031">MATTVRPTAPAIAGAAPARTASRAGRLLPAL</sequence>
<protein>
    <submittedName>
        <fullName evidence="1">Uncharacterized protein</fullName>
    </submittedName>
</protein>
<reference evidence="1" key="1">
    <citation type="submission" date="2020-02" db="EMBL/GenBank/DDBJ databases">
        <authorList>
            <person name="Meier V. D."/>
        </authorList>
    </citation>
    <scope>NUCLEOTIDE SEQUENCE</scope>
    <source>
        <strain evidence="1">AVDCRST_MAG11</strain>
    </source>
</reference>
<proteinExistence type="predicted"/>
<feature type="non-terminal residue" evidence="1">
    <location>
        <position position="31"/>
    </location>
</feature>
<name>A0A6J4KR69_9BACT</name>
<evidence type="ECO:0000313" key="1">
    <source>
        <dbReference type="EMBL" id="CAA9313151.1"/>
    </source>
</evidence>
<gene>
    <name evidence="1" type="ORF">AVDCRST_MAG11-1624</name>
</gene>
<dbReference type="EMBL" id="CADCTU010000366">
    <property type="protein sequence ID" value="CAA9313151.1"/>
    <property type="molecule type" value="Genomic_DNA"/>
</dbReference>
<dbReference type="AlphaFoldDB" id="A0A6J4KR69"/>
<organism evidence="1">
    <name type="scientific">uncultured Gemmatimonadaceae bacterium</name>
    <dbReference type="NCBI Taxonomy" id="246130"/>
    <lineage>
        <taxon>Bacteria</taxon>
        <taxon>Pseudomonadati</taxon>
        <taxon>Gemmatimonadota</taxon>
        <taxon>Gemmatimonadia</taxon>
        <taxon>Gemmatimonadales</taxon>
        <taxon>Gemmatimonadaceae</taxon>
        <taxon>environmental samples</taxon>
    </lineage>
</organism>
<accession>A0A6J4KR69</accession>